<name>A0A9D0ZHY7_9FIRM</name>
<dbReference type="GO" id="GO:0031071">
    <property type="term" value="F:cysteine desulfurase activity"/>
    <property type="evidence" value="ECO:0007669"/>
    <property type="project" value="UniProtKB-EC"/>
</dbReference>
<dbReference type="PANTHER" id="PTHR11601">
    <property type="entry name" value="CYSTEINE DESULFURYLASE FAMILY MEMBER"/>
    <property type="match status" value="1"/>
</dbReference>
<comment type="cofactor">
    <cofactor evidence="1 10">
        <name>pyridoxal 5'-phosphate</name>
        <dbReference type="ChEBI" id="CHEBI:597326"/>
    </cofactor>
</comment>
<evidence type="ECO:0000313" key="12">
    <source>
        <dbReference type="EMBL" id="HIQ80922.1"/>
    </source>
</evidence>
<comment type="catalytic activity">
    <reaction evidence="9">
        <text>(sulfur carrier)-H + L-cysteine = (sulfur carrier)-SH + L-alanine</text>
        <dbReference type="Rhea" id="RHEA:43892"/>
        <dbReference type="Rhea" id="RHEA-COMP:14737"/>
        <dbReference type="Rhea" id="RHEA-COMP:14739"/>
        <dbReference type="ChEBI" id="CHEBI:29917"/>
        <dbReference type="ChEBI" id="CHEBI:35235"/>
        <dbReference type="ChEBI" id="CHEBI:57972"/>
        <dbReference type="ChEBI" id="CHEBI:64428"/>
        <dbReference type="EC" id="2.8.1.7"/>
    </reaction>
</comment>
<evidence type="ECO:0000256" key="5">
    <source>
        <dbReference type="ARBA" id="ARBA00022723"/>
    </source>
</evidence>
<evidence type="ECO:0000256" key="8">
    <source>
        <dbReference type="ARBA" id="ARBA00023014"/>
    </source>
</evidence>
<evidence type="ECO:0000256" key="7">
    <source>
        <dbReference type="ARBA" id="ARBA00023004"/>
    </source>
</evidence>
<dbReference type="GO" id="GO:0046872">
    <property type="term" value="F:metal ion binding"/>
    <property type="evidence" value="ECO:0007669"/>
    <property type="project" value="UniProtKB-KW"/>
</dbReference>
<keyword evidence="5" id="KW-0479">Metal-binding</keyword>
<dbReference type="InterPro" id="IPR000192">
    <property type="entry name" value="Aminotrans_V_dom"/>
</dbReference>
<reference evidence="12" key="1">
    <citation type="submission" date="2020-10" db="EMBL/GenBank/DDBJ databases">
        <authorList>
            <person name="Gilroy R."/>
        </authorList>
    </citation>
    <scope>NUCLEOTIDE SEQUENCE</scope>
    <source>
        <strain evidence="12">ChiSjej1B19-3389</strain>
    </source>
</reference>
<comment type="caution">
    <text evidence="12">The sequence shown here is derived from an EMBL/GenBank/DDBJ whole genome shotgun (WGS) entry which is preliminary data.</text>
</comment>
<evidence type="ECO:0000256" key="10">
    <source>
        <dbReference type="RuleBase" id="RU004504"/>
    </source>
</evidence>
<dbReference type="InterPro" id="IPR020578">
    <property type="entry name" value="Aminotrans_V_PyrdxlP_BS"/>
</dbReference>
<dbReference type="PANTHER" id="PTHR11601:SF34">
    <property type="entry name" value="CYSTEINE DESULFURASE"/>
    <property type="match status" value="1"/>
</dbReference>
<accession>A0A9D0ZHY7</accession>
<comment type="similarity">
    <text evidence="2">Belongs to the class-V pyridoxal-phosphate-dependent aminotransferase family. NifS/IscS subfamily.</text>
</comment>
<gene>
    <name evidence="12" type="ORF">IAD32_06525</name>
</gene>
<evidence type="ECO:0000256" key="1">
    <source>
        <dbReference type="ARBA" id="ARBA00001933"/>
    </source>
</evidence>
<keyword evidence="8" id="KW-0411">Iron-sulfur</keyword>
<evidence type="ECO:0000256" key="2">
    <source>
        <dbReference type="ARBA" id="ARBA00006490"/>
    </source>
</evidence>
<dbReference type="EMBL" id="DVFW01000028">
    <property type="protein sequence ID" value="HIQ80922.1"/>
    <property type="molecule type" value="Genomic_DNA"/>
</dbReference>
<evidence type="ECO:0000256" key="3">
    <source>
        <dbReference type="ARBA" id="ARBA00012239"/>
    </source>
</evidence>
<evidence type="ECO:0000256" key="9">
    <source>
        <dbReference type="ARBA" id="ARBA00050776"/>
    </source>
</evidence>
<dbReference type="Gene3D" id="3.90.1150.10">
    <property type="entry name" value="Aspartate Aminotransferase, domain 1"/>
    <property type="match status" value="1"/>
</dbReference>
<keyword evidence="4" id="KW-0808">Transferase</keyword>
<dbReference type="AlphaFoldDB" id="A0A9D0ZHY7"/>
<dbReference type="GO" id="GO:0051536">
    <property type="term" value="F:iron-sulfur cluster binding"/>
    <property type="evidence" value="ECO:0007669"/>
    <property type="project" value="UniProtKB-KW"/>
</dbReference>
<dbReference type="InterPro" id="IPR015422">
    <property type="entry name" value="PyrdxlP-dep_Trfase_small"/>
</dbReference>
<dbReference type="SUPFAM" id="SSF53383">
    <property type="entry name" value="PLP-dependent transferases"/>
    <property type="match status" value="1"/>
</dbReference>
<evidence type="ECO:0000313" key="13">
    <source>
        <dbReference type="Proteomes" id="UP000886787"/>
    </source>
</evidence>
<sequence length="374" mass="40458">MDNSATTCVCDGAIEKMACMLKGKYGNPSSLHQKGIEAEKEMTRAREAIAKVLSVDKGEIYFTSGGTEANNLAVFGTVRARKRTGDKIVTTAVEHASVLEAVAALEKEGFEAVYLRPGRDGTITPQQLTEAIDSRTVLVSMMLANNETGALYPVEAARKAIIRNSSPALLHCDAVQAFGKIPVKPRRMGVDLLTVSAHKIHGPKGTGAIYIKHGARIAPCLFGGEQEGRIRPGTQAVPLIAGFGAAVEEIDLSCMQRIEELYRYCKEKAALLTNVVVNSQDGGLPYIFNFSVLGFRSETMLHYLAANGVFVSSGSACAKGKKSHVLTALGLDRQRSDSALRVSFSRYTTKEEIDRFFEVLQEGRKVLAKSQAVR</sequence>
<evidence type="ECO:0000259" key="11">
    <source>
        <dbReference type="Pfam" id="PF00266"/>
    </source>
</evidence>
<reference evidence="12" key="2">
    <citation type="journal article" date="2021" name="PeerJ">
        <title>Extensive microbial diversity within the chicken gut microbiome revealed by metagenomics and culture.</title>
        <authorList>
            <person name="Gilroy R."/>
            <person name="Ravi A."/>
            <person name="Getino M."/>
            <person name="Pursley I."/>
            <person name="Horton D.L."/>
            <person name="Alikhan N.F."/>
            <person name="Baker D."/>
            <person name="Gharbi K."/>
            <person name="Hall N."/>
            <person name="Watson M."/>
            <person name="Adriaenssens E.M."/>
            <person name="Foster-Nyarko E."/>
            <person name="Jarju S."/>
            <person name="Secka A."/>
            <person name="Antonio M."/>
            <person name="Oren A."/>
            <person name="Chaudhuri R.R."/>
            <person name="La Ragione R."/>
            <person name="Hildebrand F."/>
            <person name="Pallen M.J."/>
        </authorList>
    </citation>
    <scope>NUCLEOTIDE SEQUENCE</scope>
    <source>
        <strain evidence="12">ChiSjej1B19-3389</strain>
    </source>
</reference>
<dbReference type="InterPro" id="IPR015424">
    <property type="entry name" value="PyrdxlP-dep_Trfase"/>
</dbReference>
<evidence type="ECO:0000256" key="4">
    <source>
        <dbReference type="ARBA" id="ARBA00022679"/>
    </source>
</evidence>
<dbReference type="InterPro" id="IPR016454">
    <property type="entry name" value="Cysteine_dSase"/>
</dbReference>
<feature type="domain" description="Aminotransferase class V" evidence="11">
    <location>
        <begin position="2"/>
        <end position="356"/>
    </location>
</feature>
<dbReference type="PROSITE" id="PS00595">
    <property type="entry name" value="AA_TRANSFER_CLASS_5"/>
    <property type="match status" value="1"/>
</dbReference>
<dbReference type="PIRSF" id="PIRSF005572">
    <property type="entry name" value="NifS"/>
    <property type="match status" value="1"/>
</dbReference>
<keyword evidence="7" id="KW-0408">Iron</keyword>
<evidence type="ECO:0000256" key="6">
    <source>
        <dbReference type="ARBA" id="ARBA00022898"/>
    </source>
</evidence>
<dbReference type="Pfam" id="PF00266">
    <property type="entry name" value="Aminotran_5"/>
    <property type="match status" value="1"/>
</dbReference>
<protein>
    <recommendedName>
        <fullName evidence="3">cysteine desulfurase</fullName>
        <ecNumber evidence="3">2.8.1.7</ecNumber>
    </recommendedName>
</protein>
<keyword evidence="6" id="KW-0663">Pyridoxal phosphate</keyword>
<dbReference type="Gene3D" id="1.10.260.50">
    <property type="match status" value="1"/>
</dbReference>
<dbReference type="InterPro" id="IPR015421">
    <property type="entry name" value="PyrdxlP-dep_Trfase_major"/>
</dbReference>
<organism evidence="12 13">
    <name type="scientific">Candidatus Scatavimonas merdigallinarum</name>
    <dbReference type="NCBI Taxonomy" id="2840914"/>
    <lineage>
        <taxon>Bacteria</taxon>
        <taxon>Bacillati</taxon>
        <taxon>Bacillota</taxon>
        <taxon>Clostridia</taxon>
        <taxon>Eubacteriales</taxon>
        <taxon>Oscillospiraceae</taxon>
        <taxon>Oscillospiraceae incertae sedis</taxon>
        <taxon>Candidatus Scatavimonas</taxon>
    </lineage>
</organism>
<proteinExistence type="inferred from homology"/>
<dbReference type="Gene3D" id="3.40.640.10">
    <property type="entry name" value="Type I PLP-dependent aspartate aminotransferase-like (Major domain)"/>
    <property type="match status" value="1"/>
</dbReference>
<dbReference type="Proteomes" id="UP000886787">
    <property type="component" value="Unassembled WGS sequence"/>
</dbReference>
<dbReference type="EC" id="2.8.1.7" evidence="3"/>